<dbReference type="GO" id="GO:0016491">
    <property type="term" value="F:oxidoreductase activity"/>
    <property type="evidence" value="ECO:0007669"/>
    <property type="project" value="UniProtKB-KW"/>
</dbReference>
<protein>
    <recommendedName>
        <fullName evidence="8">FAD-binding PCMH-type domain-containing protein</fullName>
    </recommendedName>
</protein>
<accession>A0A9N9PQX6</accession>
<evidence type="ECO:0000256" key="2">
    <source>
        <dbReference type="ARBA" id="ARBA00022630"/>
    </source>
</evidence>
<comment type="caution">
    <text evidence="6">The sequence shown here is derived from an EMBL/GenBank/DDBJ whole genome shotgun (WGS) entry which is preliminary data.</text>
</comment>
<keyword evidence="3" id="KW-0274">FAD</keyword>
<evidence type="ECO:0000256" key="4">
    <source>
        <dbReference type="ARBA" id="ARBA00023002"/>
    </source>
</evidence>
<sequence>MRISQLFDSSPSEKKPGHPVAKPTSLVPELAVIVKKLLSELPSRIVLPDDTDAFRQLMIVYWAKQECEVIPACIIQPQNTEQLSTIVSILKRAFDDLKQGTNGTEEKHTGIFAVRGGGHSPVPGAASIEGGIIIDLRLFREVTPSDDGKSVGDVSKVLDQKGLAVVGGRNSAVGVGGLTLGGEQLLCSDRDEGFPFLLPVSAWYVPMSSATKSYWPLVPSLKHLNRLIPIYGVLLKGVATISESSQALQSSVFLAQIYGAVFLPALFPGIQGSRRLPPNSSHSESENTAGPIVCFSYIHSLGIQAISVNLVNTSPPLNLRKWPTYWKNSPFSSLWRLWSTCKTQSLSSATDELNALNPPGRRQIFITTTIKNDATTLTGAHAAYSNAIPALCDRNVRKGYSNPLGLDETEESLVLVSFTINWDEREDDEFMRDMARSTLNEIDAFAMANDTAHRYRYLNYCTDWQRPFDGYGEENKRFLEEVSKKYDVDGLFQKGCRDNKKNLI</sequence>
<dbReference type="PANTHER" id="PTHR42973:SF4">
    <property type="entry name" value="FAD BINDING DOMAIN PROTEIN"/>
    <property type="match status" value="1"/>
</dbReference>
<dbReference type="InterPro" id="IPR050416">
    <property type="entry name" value="FAD-linked_Oxidoreductase"/>
</dbReference>
<gene>
    <name evidence="6" type="ORF">HYALB_00001897</name>
</gene>
<feature type="compositionally biased region" description="Polar residues" evidence="5">
    <location>
        <begin position="1"/>
        <end position="10"/>
    </location>
</feature>
<evidence type="ECO:0000313" key="6">
    <source>
        <dbReference type="EMBL" id="CAG8971788.1"/>
    </source>
</evidence>
<name>A0A9N9PQX6_9HELO</name>
<evidence type="ECO:0000256" key="3">
    <source>
        <dbReference type="ARBA" id="ARBA00022827"/>
    </source>
</evidence>
<dbReference type="InterPro" id="IPR036318">
    <property type="entry name" value="FAD-bd_PCMH-like_sf"/>
</dbReference>
<dbReference type="Proteomes" id="UP000701801">
    <property type="component" value="Unassembled WGS sequence"/>
</dbReference>
<dbReference type="Gene3D" id="3.30.465.10">
    <property type="match status" value="1"/>
</dbReference>
<keyword evidence="4" id="KW-0560">Oxidoreductase</keyword>
<evidence type="ECO:0000313" key="7">
    <source>
        <dbReference type="Proteomes" id="UP000701801"/>
    </source>
</evidence>
<keyword evidence="2" id="KW-0285">Flavoprotein</keyword>
<dbReference type="SUPFAM" id="SSF56176">
    <property type="entry name" value="FAD-binding/transporter-associated domain-like"/>
    <property type="match status" value="1"/>
</dbReference>
<reference evidence="6" key="1">
    <citation type="submission" date="2021-07" db="EMBL/GenBank/DDBJ databases">
        <authorList>
            <person name="Durling M."/>
        </authorList>
    </citation>
    <scope>NUCLEOTIDE SEQUENCE</scope>
</reference>
<comment type="similarity">
    <text evidence="1">Belongs to the oxygen-dependent FAD-linked oxidoreductase family.</text>
</comment>
<evidence type="ECO:0000256" key="1">
    <source>
        <dbReference type="ARBA" id="ARBA00005466"/>
    </source>
</evidence>
<dbReference type="InterPro" id="IPR016169">
    <property type="entry name" value="FAD-bd_PCMH_sub2"/>
</dbReference>
<feature type="region of interest" description="Disordered" evidence="5">
    <location>
        <begin position="1"/>
        <end position="23"/>
    </location>
</feature>
<dbReference type="AlphaFoldDB" id="A0A9N9PQX6"/>
<proteinExistence type="inferred from homology"/>
<dbReference type="OrthoDB" id="2151789at2759"/>
<dbReference type="PANTHER" id="PTHR42973">
    <property type="entry name" value="BINDING OXIDOREDUCTASE, PUTATIVE (AFU_ORTHOLOGUE AFUA_1G17690)-RELATED"/>
    <property type="match status" value="1"/>
</dbReference>
<keyword evidence="7" id="KW-1185">Reference proteome</keyword>
<dbReference type="EMBL" id="CAJVRM010000028">
    <property type="protein sequence ID" value="CAG8971788.1"/>
    <property type="molecule type" value="Genomic_DNA"/>
</dbReference>
<evidence type="ECO:0008006" key="8">
    <source>
        <dbReference type="Google" id="ProtNLM"/>
    </source>
</evidence>
<evidence type="ECO:0000256" key="5">
    <source>
        <dbReference type="SAM" id="MobiDB-lite"/>
    </source>
</evidence>
<dbReference type="GO" id="GO:0050660">
    <property type="term" value="F:flavin adenine dinucleotide binding"/>
    <property type="evidence" value="ECO:0007669"/>
    <property type="project" value="InterPro"/>
</dbReference>
<organism evidence="6 7">
    <name type="scientific">Hymenoscyphus albidus</name>
    <dbReference type="NCBI Taxonomy" id="595503"/>
    <lineage>
        <taxon>Eukaryota</taxon>
        <taxon>Fungi</taxon>
        <taxon>Dikarya</taxon>
        <taxon>Ascomycota</taxon>
        <taxon>Pezizomycotina</taxon>
        <taxon>Leotiomycetes</taxon>
        <taxon>Helotiales</taxon>
        <taxon>Helotiaceae</taxon>
        <taxon>Hymenoscyphus</taxon>
    </lineage>
</organism>